<dbReference type="Proteomes" id="UP000504632">
    <property type="component" value="Chromosome 2"/>
</dbReference>
<dbReference type="InterPro" id="IPR006597">
    <property type="entry name" value="Sel1-like"/>
</dbReference>
<organism evidence="2 3">
    <name type="scientific">Chanos chanos</name>
    <name type="common">Milkfish</name>
    <name type="synonym">Mugil chanos</name>
    <dbReference type="NCBI Taxonomy" id="29144"/>
    <lineage>
        <taxon>Eukaryota</taxon>
        <taxon>Metazoa</taxon>
        <taxon>Chordata</taxon>
        <taxon>Craniata</taxon>
        <taxon>Vertebrata</taxon>
        <taxon>Euteleostomi</taxon>
        <taxon>Actinopterygii</taxon>
        <taxon>Neopterygii</taxon>
        <taxon>Teleostei</taxon>
        <taxon>Ostariophysi</taxon>
        <taxon>Gonorynchiformes</taxon>
        <taxon>Chanidae</taxon>
        <taxon>Chanos</taxon>
    </lineage>
</organism>
<evidence type="ECO:0000313" key="2">
    <source>
        <dbReference type="Proteomes" id="UP000504632"/>
    </source>
</evidence>
<dbReference type="GO" id="GO:0005739">
    <property type="term" value="C:mitochondrion"/>
    <property type="evidence" value="ECO:0007669"/>
    <property type="project" value="TreeGrafter"/>
</dbReference>
<dbReference type="CTD" id="9812"/>
<feature type="compositionally biased region" description="Polar residues" evidence="1">
    <location>
        <begin position="178"/>
        <end position="199"/>
    </location>
</feature>
<evidence type="ECO:0000313" key="3">
    <source>
        <dbReference type="RefSeq" id="XP_030622227.1"/>
    </source>
</evidence>
<dbReference type="InParanoid" id="A0A6J2USA6"/>
<dbReference type="InterPro" id="IPR011990">
    <property type="entry name" value="TPR-like_helical_dom_sf"/>
</dbReference>
<dbReference type="RefSeq" id="XP_030622227.1">
    <property type="nucleotide sequence ID" value="XM_030766367.1"/>
</dbReference>
<dbReference type="SUPFAM" id="SSF81901">
    <property type="entry name" value="HCP-like"/>
    <property type="match status" value="1"/>
</dbReference>
<protein>
    <submittedName>
        <fullName evidence="3">Death ligand signal enhancer isoform X1</fullName>
    </submittedName>
</protein>
<gene>
    <name evidence="3" type="primary">dele1</name>
</gene>
<keyword evidence="2" id="KW-1185">Reference proteome</keyword>
<dbReference type="GeneID" id="115805702"/>
<accession>A0A6J2USA6</accession>
<dbReference type="PANTHER" id="PTHR45011:SF1">
    <property type="entry name" value="DAP3-BINDING CELL DEATH ENHANCER 1"/>
    <property type="match status" value="1"/>
</dbReference>
<feature type="compositionally biased region" description="Low complexity" evidence="1">
    <location>
        <begin position="155"/>
        <end position="165"/>
    </location>
</feature>
<dbReference type="OrthoDB" id="2384430at2759"/>
<reference evidence="3" key="1">
    <citation type="submission" date="2025-08" db="UniProtKB">
        <authorList>
            <consortium name="RefSeq"/>
        </authorList>
    </citation>
    <scope>IDENTIFICATION</scope>
</reference>
<dbReference type="GO" id="GO:0008625">
    <property type="term" value="P:extrinsic apoptotic signaling pathway via death domain receptors"/>
    <property type="evidence" value="ECO:0007669"/>
    <property type="project" value="TreeGrafter"/>
</dbReference>
<evidence type="ECO:0000256" key="1">
    <source>
        <dbReference type="SAM" id="MobiDB-lite"/>
    </source>
</evidence>
<proteinExistence type="predicted"/>
<dbReference type="SMART" id="SM00671">
    <property type="entry name" value="SEL1"/>
    <property type="match status" value="4"/>
</dbReference>
<dbReference type="InterPro" id="IPR052748">
    <property type="entry name" value="ISR_Activator"/>
</dbReference>
<dbReference type="AlphaFoldDB" id="A0A6J2USA6"/>
<dbReference type="PANTHER" id="PTHR45011">
    <property type="entry name" value="DAP3-BINDING CELL DEATH ENHANCER 1"/>
    <property type="match status" value="1"/>
</dbReference>
<sequence length="532" mass="58596">MWRIHGFVSRVLSRYHGNSQLRLSQGHHVEDEVINSSTVLSSGRHASDSSSQRGEDEDQRKRRRTTRFCYTGLPRYTALDAVGWGAAAVLFMQLCRRIHSQFSTANEQNCPFRQREPGPIQKYGYRILLDILSRRDVLPRGVSCLRGVPDTEEQGSGSSIGSSTGSSGGSSNGSSASRNTSTDGDSTQDFQPTCITPSHQQEEPLPDYSFSCQLPQEEPFSDSSLRQSEIRAEKSTENVTLSPNESVTEAAENLRHVGDSSIPIILNIIGLESVKAGDYETAFCCFLASAQQDYSKAQFNTAVCYEKGHGVDKDHTQALHYYRCAAEAGHRQAQYRCAKLLLNSRGQKSAEDTQTAMTLLHRAAAAGLTEAQLYLGVLLYEDPDSDERKSVKYFRMAAQSGDTKGLCYLGQCYEHGFGVTQCFNTAVGLYQQAAAAGNKQAQNMLRSLHRRQEDAVLRTIRSAPCLSLMDQLHLSAMFPATEVGPNTEHASDWPIQSLPHSWSTGNLRIPPPVTTHAISNDNTHFGWTVGLG</sequence>
<feature type="region of interest" description="Disordered" evidence="1">
    <location>
        <begin position="145"/>
        <end position="245"/>
    </location>
</feature>
<dbReference type="Gene3D" id="1.25.40.10">
    <property type="entry name" value="Tetratricopeptide repeat domain"/>
    <property type="match status" value="1"/>
</dbReference>
<name>A0A6J2USA6_CHACN</name>
<feature type="region of interest" description="Disordered" evidence="1">
    <location>
        <begin position="38"/>
        <end position="63"/>
    </location>
</feature>
<dbReference type="Pfam" id="PF08238">
    <property type="entry name" value="Sel1"/>
    <property type="match status" value="4"/>
</dbReference>